<evidence type="ECO:0000313" key="3">
    <source>
        <dbReference type="EMBL" id="KAG5261386.1"/>
    </source>
</evidence>
<dbReference type="EMBL" id="JADWDJ010000024">
    <property type="protein sequence ID" value="KAG5261386.1"/>
    <property type="molecule type" value="Genomic_DNA"/>
</dbReference>
<sequence length="219" mass="24432">MCAAIYGFDILMFGIMNAWLSDPCGHIKHFVCFDQSRGLVVVDEKKDWTSAQTYCRTHHTDLASVGSDAESGQIWAARPSGAAQMWIGLFSDDWSWTDGTGSSFRNWQSGQPDNGVGEGCAGLLTNDSGRWADFFCTSQYSFICAGAPRAKRLIVRVKIRSAQENMTSEITDHLLHQLVAPWAHAPDMKASWQRCANGEIFIREEDKTDDRPEERGTTE</sequence>
<feature type="domain" description="C-type lectin" evidence="2">
    <location>
        <begin position="32"/>
        <end position="145"/>
    </location>
</feature>
<comment type="caution">
    <text evidence="3">The sequence shown here is derived from an EMBL/GenBank/DDBJ whole genome shotgun (WGS) entry which is preliminary data.</text>
</comment>
<gene>
    <name evidence="3" type="ORF">AALO_G00303900</name>
</gene>
<dbReference type="InterPro" id="IPR016186">
    <property type="entry name" value="C-type_lectin-like/link_sf"/>
</dbReference>
<keyword evidence="1" id="KW-1015">Disulfide bond</keyword>
<evidence type="ECO:0000313" key="4">
    <source>
        <dbReference type="Proteomes" id="UP000823561"/>
    </source>
</evidence>
<proteinExistence type="predicted"/>
<dbReference type="InterPro" id="IPR016187">
    <property type="entry name" value="CTDL_fold"/>
</dbReference>
<accession>A0AAV6FLY6</accession>
<evidence type="ECO:0000259" key="2">
    <source>
        <dbReference type="PROSITE" id="PS50041"/>
    </source>
</evidence>
<dbReference type="AlphaFoldDB" id="A0AAV6FLY6"/>
<dbReference type="Pfam" id="PF00059">
    <property type="entry name" value="Lectin_C"/>
    <property type="match status" value="1"/>
</dbReference>
<organism evidence="3 4">
    <name type="scientific">Alosa alosa</name>
    <name type="common">allis shad</name>
    <dbReference type="NCBI Taxonomy" id="278164"/>
    <lineage>
        <taxon>Eukaryota</taxon>
        <taxon>Metazoa</taxon>
        <taxon>Chordata</taxon>
        <taxon>Craniata</taxon>
        <taxon>Vertebrata</taxon>
        <taxon>Euteleostomi</taxon>
        <taxon>Actinopterygii</taxon>
        <taxon>Neopterygii</taxon>
        <taxon>Teleostei</taxon>
        <taxon>Clupei</taxon>
        <taxon>Clupeiformes</taxon>
        <taxon>Clupeoidei</taxon>
        <taxon>Clupeidae</taxon>
        <taxon>Alosa</taxon>
    </lineage>
</organism>
<dbReference type="PROSITE" id="PS50041">
    <property type="entry name" value="C_TYPE_LECTIN_2"/>
    <property type="match status" value="1"/>
</dbReference>
<dbReference type="Proteomes" id="UP000823561">
    <property type="component" value="Chromosome 24"/>
</dbReference>
<dbReference type="InterPro" id="IPR001304">
    <property type="entry name" value="C-type_lectin-like"/>
</dbReference>
<dbReference type="PANTHER" id="PTHR45784">
    <property type="entry name" value="C-TYPE LECTIN DOMAIN FAMILY 20 MEMBER A-RELATED"/>
    <property type="match status" value="1"/>
</dbReference>
<dbReference type="Gene3D" id="3.10.100.10">
    <property type="entry name" value="Mannose-Binding Protein A, subunit A"/>
    <property type="match status" value="1"/>
</dbReference>
<keyword evidence="4" id="KW-1185">Reference proteome</keyword>
<dbReference type="SUPFAM" id="SSF56436">
    <property type="entry name" value="C-type lectin-like"/>
    <property type="match status" value="1"/>
</dbReference>
<dbReference type="PROSITE" id="PS00615">
    <property type="entry name" value="C_TYPE_LECTIN_1"/>
    <property type="match status" value="1"/>
</dbReference>
<protein>
    <recommendedName>
        <fullName evidence="2">C-type lectin domain-containing protein</fullName>
    </recommendedName>
</protein>
<dbReference type="InterPro" id="IPR018378">
    <property type="entry name" value="C-type_lectin_CS"/>
</dbReference>
<dbReference type="SMART" id="SM00034">
    <property type="entry name" value="CLECT"/>
    <property type="match status" value="1"/>
</dbReference>
<reference evidence="3" key="1">
    <citation type="submission" date="2020-10" db="EMBL/GenBank/DDBJ databases">
        <title>Chromosome-scale genome assembly of the Allis shad, Alosa alosa.</title>
        <authorList>
            <person name="Margot Z."/>
            <person name="Christophe K."/>
            <person name="Cabau C."/>
            <person name="Louis A."/>
            <person name="Berthelot C."/>
            <person name="Parey E."/>
            <person name="Roest Crollius H."/>
            <person name="Montfort J."/>
            <person name="Robinson-Rechavi M."/>
            <person name="Bucao C."/>
            <person name="Bouchez O."/>
            <person name="Gislard M."/>
            <person name="Lluch J."/>
            <person name="Milhes M."/>
            <person name="Lampietro C."/>
            <person name="Lopez Roques C."/>
            <person name="Donnadieu C."/>
            <person name="Braasch I."/>
            <person name="Desvignes T."/>
            <person name="Postlethwait J."/>
            <person name="Bobe J."/>
            <person name="Guiguen Y."/>
        </authorList>
    </citation>
    <scope>NUCLEOTIDE SEQUENCE</scope>
    <source>
        <strain evidence="3">M-15738</strain>
        <tissue evidence="3">Blood</tissue>
    </source>
</reference>
<evidence type="ECO:0000256" key="1">
    <source>
        <dbReference type="ARBA" id="ARBA00023157"/>
    </source>
</evidence>
<name>A0AAV6FLY6_9TELE</name>
<dbReference type="PANTHER" id="PTHR45784:SF5">
    <property type="entry name" value="C-TYPE LECTIN DOMAIN FAMILY 20 MEMBER A-RELATED"/>
    <property type="match status" value="1"/>
</dbReference>